<keyword evidence="6 9" id="KW-1133">Transmembrane helix</keyword>
<name>A0A8J1MDR7_XENLA</name>
<dbReference type="Pfam" id="PF16959">
    <property type="entry name" value="Collectrin"/>
    <property type="match status" value="1"/>
</dbReference>
<evidence type="ECO:0000256" key="4">
    <source>
        <dbReference type="ARBA" id="ARBA00022692"/>
    </source>
</evidence>
<dbReference type="GO" id="GO:0005886">
    <property type="term" value="C:plasma membrane"/>
    <property type="evidence" value="ECO:0000318"/>
    <property type="project" value="GO_Central"/>
</dbReference>
<evidence type="ECO:0000256" key="5">
    <source>
        <dbReference type="ARBA" id="ARBA00022729"/>
    </source>
</evidence>
<keyword evidence="2" id="KW-1003">Cell membrane</keyword>
<evidence type="ECO:0000256" key="2">
    <source>
        <dbReference type="ARBA" id="ARBA00022475"/>
    </source>
</evidence>
<feature type="domain" description="Collectrin-like" evidence="10">
    <location>
        <begin position="1"/>
        <end position="140"/>
    </location>
</feature>
<dbReference type="KEGG" id="xla:108708856"/>
<keyword evidence="7 9" id="KW-0472">Membrane</keyword>
<dbReference type="Proteomes" id="UP000186698">
    <property type="component" value="Chromosome 2S"/>
</dbReference>
<evidence type="ECO:0000256" key="8">
    <source>
        <dbReference type="ARBA" id="ARBA00023180"/>
    </source>
</evidence>
<dbReference type="GO" id="GO:0051957">
    <property type="term" value="P:positive regulation of amino acid transport"/>
    <property type="evidence" value="ECO:0000318"/>
    <property type="project" value="GO_Central"/>
</dbReference>
<evidence type="ECO:0000256" key="1">
    <source>
        <dbReference type="ARBA" id="ARBA00004251"/>
    </source>
</evidence>
<dbReference type="PROSITE" id="PS52010">
    <property type="entry name" value="COLLECTRIN_LIKE"/>
    <property type="match status" value="1"/>
</dbReference>
<dbReference type="AlphaFoldDB" id="A0A8J1MDR7"/>
<evidence type="ECO:0000256" key="6">
    <source>
        <dbReference type="ARBA" id="ARBA00022989"/>
    </source>
</evidence>
<protein>
    <submittedName>
        <fullName evidence="12">Collectrin-like</fullName>
    </submittedName>
</protein>
<organism evidence="11 12">
    <name type="scientific">Xenopus laevis</name>
    <name type="common">African clawed frog</name>
    <dbReference type="NCBI Taxonomy" id="8355"/>
    <lineage>
        <taxon>Eukaryota</taxon>
        <taxon>Metazoa</taxon>
        <taxon>Chordata</taxon>
        <taxon>Craniata</taxon>
        <taxon>Vertebrata</taxon>
        <taxon>Euteleostomi</taxon>
        <taxon>Amphibia</taxon>
        <taxon>Batrachia</taxon>
        <taxon>Anura</taxon>
        <taxon>Pipoidea</taxon>
        <taxon>Pipidae</taxon>
        <taxon>Xenopodinae</taxon>
        <taxon>Xenopus</taxon>
        <taxon>Xenopus</taxon>
    </lineage>
</organism>
<keyword evidence="11" id="KW-1185">Reference proteome</keyword>
<dbReference type="InterPro" id="IPR031588">
    <property type="entry name" value="Collectrin_dom"/>
</dbReference>
<gene>
    <name evidence="12" type="primary">LOC108708856</name>
</gene>
<dbReference type="RefSeq" id="XP_041439220.1">
    <property type="nucleotide sequence ID" value="XM_041583286.1"/>
</dbReference>
<evidence type="ECO:0000313" key="11">
    <source>
        <dbReference type="Proteomes" id="UP000186698"/>
    </source>
</evidence>
<dbReference type="OrthoDB" id="9899436at2759"/>
<keyword evidence="3" id="KW-0597">Phosphoprotein</keyword>
<dbReference type="GO" id="GO:0070062">
    <property type="term" value="C:extracellular exosome"/>
    <property type="evidence" value="ECO:0007669"/>
    <property type="project" value="TreeGrafter"/>
</dbReference>
<proteinExistence type="predicted"/>
<comment type="subcellular location">
    <subcellularLocation>
        <location evidence="1">Cell membrane</location>
        <topology evidence="1">Single-pass type I membrane protein</topology>
    </subcellularLocation>
</comment>
<evidence type="ECO:0000313" key="12">
    <source>
        <dbReference type="RefSeq" id="XP_041439220.1"/>
    </source>
</evidence>
<dbReference type="PANTHER" id="PTHR46884">
    <property type="entry name" value="COLLECTRIN"/>
    <property type="match status" value="1"/>
</dbReference>
<keyword evidence="5" id="KW-0732">Signal</keyword>
<evidence type="ECO:0000256" key="3">
    <source>
        <dbReference type="ARBA" id="ARBA00022553"/>
    </source>
</evidence>
<dbReference type="InterPro" id="IPR042944">
    <property type="entry name" value="Collectrin"/>
</dbReference>
<keyword evidence="4 9" id="KW-0812">Transmembrane</keyword>
<accession>A0A8J1MDR7</accession>
<dbReference type="PANTHER" id="PTHR46884:SF1">
    <property type="entry name" value="COLLECTRIN"/>
    <property type="match status" value="1"/>
</dbReference>
<evidence type="ECO:0000256" key="7">
    <source>
        <dbReference type="ARBA" id="ARBA00023136"/>
    </source>
</evidence>
<sequence>MPTECFSFPLLQYSWNTDEEYLFKAMMAFVMRIYTKNNTFQISNIVLCNSTERVAFWFVVTSPSNESDPLSYSVVEAAVRNERNQINSAFLLHDKTLEFVQIPPTLAPVSQALIVFGVVVCVVAVAIAYLVVSGIIRHRK</sequence>
<evidence type="ECO:0000259" key="10">
    <source>
        <dbReference type="PROSITE" id="PS52010"/>
    </source>
</evidence>
<evidence type="ECO:0000256" key="9">
    <source>
        <dbReference type="SAM" id="Phobius"/>
    </source>
</evidence>
<dbReference type="GeneID" id="108708856"/>
<feature type="transmembrane region" description="Helical" evidence="9">
    <location>
        <begin position="113"/>
        <end position="136"/>
    </location>
</feature>
<reference evidence="12" key="2">
    <citation type="submission" date="2025-08" db="UniProtKB">
        <authorList>
            <consortium name="RefSeq"/>
        </authorList>
    </citation>
    <scope>IDENTIFICATION</scope>
    <source>
        <strain evidence="12">J_2021</strain>
        <tissue evidence="12">Erythrocytes</tissue>
    </source>
</reference>
<keyword evidence="8" id="KW-0325">Glycoprotein</keyword>
<reference evidence="11" key="1">
    <citation type="submission" date="2024-06" db="UniProtKB">
        <authorList>
            <consortium name="RefSeq"/>
        </authorList>
    </citation>
    <scope>NUCLEOTIDE SEQUENCE [LARGE SCALE GENOMIC DNA]</scope>
    <source>
        <strain evidence="11">J_2021</strain>
    </source>
</reference>